<dbReference type="KEGG" id="dka:DKAM_1056"/>
<reference evidence="1 2" key="1">
    <citation type="journal article" date="2009" name="J. Bacteriol.">
        <title>Complete genome sequence of the anaerobic, protein-degrading hyperthermophilic crenarchaeon Desulfurococcus kamchatkensis.</title>
        <authorList>
            <person name="Ravin N.V."/>
            <person name="Mardanov A.V."/>
            <person name="Beletsky A.V."/>
            <person name="Kublanov I.V."/>
            <person name="Kolganova T.V."/>
            <person name="Lebedinsky A.V."/>
            <person name="Chernyh N.A."/>
            <person name="Bonch-Osmolovskaya E.A."/>
            <person name="Skryabin K.G."/>
        </authorList>
    </citation>
    <scope>NUCLEOTIDE SEQUENCE [LARGE SCALE GENOMIC DNA]</scope>
    <source>
        <strain evidence="2">DSM 18924 / JCM 16383 / VKM B-2413 / 1221n</strain>
    </source>
</reference>
<evidence type="ECO:0000313" key="2">
    <source>
        <dbReference type="Proteomes" id="UP000006903"/>
    </source>
</evidence>
<dbReference type="RefSeq" id="WP_012608723.1">
    <property type="nucleotide sequence ID" value="NC_011766.1"/>
</dbReference>
<organism evidence="1 2">
    <name type="scientific">Desulfurococcus amylolyticus (strain DSM 18924 / JCM 16383 / VKM B-2413 / 1221n)</name>
    <name type="common">Desulfurococcus kamchatkensis</name>
    <dbReference type="NCBI Taxonomy" id="490899"/>
    <lineage>
        <taxon>Archaea</taxon>
        <taxon>Thermoproteota</taxon>
        <taxon>Thermoprotei</taxon>
        <taxon>Desulfurococcales</taxon>
        <taxon>Desulfurococcaceae</taxon>
        <taxon>Desulfurococcus</taxon>
    </lineage>
</organism>
<dbReference type="EMBL" id="CP001140">
    <property type="protein sequence ID" value="ACL11382.1"/>
    <property type="molecule type" value="Genomic_DNA"/>
</dbReference>
<name>B8D5K1_DESA1</name>
<sequence length="288" mass="31935">MSLEVAKILVYGALNGLNTYVKPGGLHRLRPDKLFDEIACNIVSILDGIVGAYEEGERVRKGEKALTSVELGRILARTYREAYRVCSIVHPGYFTPMLIASMALGYSGVESILSDPGKFKRSLDSILAGNKWGDIRHFIDSLKSIGRSDMNEHLASTGLTQVSLIQGGVSYTDVFRALGSRWPGFILLDPRENLLLNGLRKLVEYHRKLKNAHAAILLLYLDLIEERLGEQYREGISEARRLGLMETHEGARKLFELDVSLRKNGIVLNGFVEQVANLAALAALEGVR</sequence>
<protein>
    <submittedName>
        <fullName evidence="1">Uncharacterized protein</fullName>
    </submittedName>
</protein>
<dbReference type="GeneID" id="7171164"/>
<dbReference type="Proteomes" id="UP000006903">
    <property type="component" value="Chromosome"/>
</dbReference>
<dbReference type="HOGENOM" id="CLU_965069_0_0_2"/>
<dbReference type="eggNOG" id="arCOG04238">
    <property type="taxonomic scope" value="Archaea"/>
</dbReference>
<dbReference type="STRING" id="490899.DKAM_1056"/>
<evidence type="ECO:0000313" key="1">
    <source>
        <dbReference type="EMBL" id="ACL11382.1"/>
    </source>
</evidence>
<dbReference type="AlphaFoldDB" id="B8D5K1"/>
<proteinExistence type="predicted"/>
<accession>B8D5K1</accession>
<gene>
    <name evidence="1" type="ordered locus">DKAM_1056</name>
</gene>